<gene>
    <name evidence="2" type="ORF">CITCOLO1_LOCUS20730</name>
</gene>
<keyword evidence="1" id="KW-0175">Coiled coil</keyword>
<dbReference type="Proteomes" id="UP001642487">
    <property type="component" value="Chromosome 8"/>
</dbReference>
<evidence type="ECO:0000313" key="2">
    <source>
        <dbReference type="EMBL" id="CAK9328320.1"/>
    </source>
</evidence>
<dbReference type="Gene3D" id="2.60.40.10">
    <property type="entry name" value="Immunoglobulins"/>
    <property type="match status" value="1"/>
</dbReference>
<keyword evidence="3" id="KW-1185">Reference proteome</keyword>
<proteinExistence type="predicted"/>
<protein>
    <recommendedName>
        <fullName evidence="4">MSP domain-containing protein</fullName>
    </recommendedName>
</protein>
<evidence type="ECO:0008006" key="4">
    <source>
        <dbReference type="Google" id="ProtNLM"/>
    </source>
</evidence>
<reference evidence="2 3" key="1">
    <citation type="submission" date="2024-03" db="EMBL/GenBank/DDBJ databases">
        <authorList>
            <person name="Gkanogiannis A."/>
            <person name="Becerra Lopez-Lavalle L."/>
        </authorList>
    </citation>
    <scope>NUCLEOTIDE SEQUENCE [LARGE SCALE GENOMIC DNA]</scope>
</reference>
<dbReference type="PANTHER" id="PTHR10809">
    <property type="entry name" value="VESICLE-ASSOCIATED MEMBRANE PROTEIN-ASSOCIATED PROTEIN"/>
    <property type="match status" value="1"/>
</dbReference>
<feature type="coiled-coil region" evidence="1">
    <location>
        <begin position="81"/>
        <end position="115"/>
    </location>
</feature>
<name>A0ABP0Z6B7_9ROSI</name>
<dbReference type="InterPro" id="IPR008962">
    <property type="entry name" value="PapD-like_sf"/>
</dbReference>
<dbReference type="InterPro" id="IPR013783">
    <property type="entry name" value="Ig-like_fold"/>
</dbReference>
<accession>A0ABP0Z6B7</accession>
<dbReference type="EMBL" id="OZ021742">
    <property type="protein sequence ID" value="CAK9328320.1"/>
    <property type="molecule type" value="Genomic_DNA"/>
</dbReference>
<dbReference type="PANTHER" id="PTHR10809:SF45">
    <property type="entry name" value="VESICLE-ASSOCIATED PROTEIN 2-2"/>
    <property type="match status" value="1"/>
</dbReference>
<evidence type="ECO:0000313" key="3">
    <source>
        <dbReference type="Proteomes" id="UP001642487"/>
    </source>
</evidence>
<sequence>MQAQKIGPPDMICKDKFLIQSTIVPIETTLEDITSTGLFGKNNSKNIEERRLAIILVRPSSSPTVDAFSVGVSDQSNDKKIEELKLKITQLDLKLHQAEIAISKLQEDKTRMKKTKSLQKNCLVSCSIL</sequence>
<dbReference type="SUPFAM" id="SSF49354">
    <property type="entry name" value="PapD-like"/>
    <property type="match status" value="1"/>
</dbReference>
<evidence type="ECO:0000256" key="1">
    <source>
        <dbReference type="SAM" id="Coils"/>
    </source>
</evidence>
<organism evidence="2 3">
    <name type="scientific">Citrullus colocynthis</name>
    <name type="common">colocynth</name>
    <dbReference type="NCBI Taxonomy" id="252529"/>
    <lineage>
        <taxon>Eukaryota</taxon>
        <taxon>Viridiplantae</taxon>
        <taxon>Streptophyta</taxon>
        <taxon>Embryophyta</taxon>
        <taxon>Tracheophyta</taxon>
        <taxon>Spermatophyta</taxon>
        <taxon>Magnoliopsida</taxon>
        <taxon>eudicotyledons</taxon>
        <taxon>Gunneridae</taxon>
        <taxon>Pentapetalae</taxon>
        <taxon>rosids</taxon>
        <taxon>fabids</taxon>
        <taxon>Cucurbitales</taxon>
        <taxon>Cucurbitaceae</taxon>
        <taxon>Benincaseae</taxon>
        <taxon>Citrullus</taxon>
    </lineage>
</organism>
<dbReference type="InterPro" id="IPR016763">
    <property type="entry name" value="VAP"/>
</dbReference>